<accession>A0ACC0TS32</accession>
<sequence>IYDFCVTHELAEVWAYLWENWYWKGHWELWACSAHDLIPILKTTMILESQ</sequence>
<dbReference type="Proteomes" id="UP001207468">
    <property type="component" value="Unassembled WGS sequence"/>
</dbReference>
<comment type="caution">
    <text evidence="1">The sequence shown here is derived from an EMBL/GenBank/DDBJ whole genome shotgun (WGS) entry which is preliminary data.</text>
</comment>
<organism evidence="1 2">
    <name type="scientific">Russula earlei</name>
    <dbReference type="NCBI Taxonomy" id="71964"/>
    <lineage>
        <taxon>Eukaryota</taxon>
        <taxon>Fungi</taxon>
        <taxon>Dikarya</taxon>
        <taxon>Basidiomycota</taxon>
        <taxon>Agaricomycotina</taxon>
        <taxon>Agaricomycetes</taxon>
        <taxon>Russulales</taxon>
        <taxon>Russulaceae</taxon>
        <taxon>Russula</taxon>
    </lineage>
</organism>
<reference evidence="1" key="1">
    <citation type="submission" date="2021-03" db="EMBL/GenBank/DDBJ databases">
        <title>Evolutionary priming and transition to the ectomycorrhizal habit in an iconic lineage of mushroom-forming fungi: is preadaptation a requirement?</title>
        <authorList>
            <consortium name="DOE Joint Genome Institute"/>
            <person name="Looney B.P."/>
            <person name="Miyauchi S."/>
            <person name="Morin E."/>
            <person name="Drula E."/>
            <person name="Courty P.E."/>
            <person name="Chicoki N."/>
            <person name="Fauchery L."/>
            <person name="Kohler A."/>
            <person name="Kuo A."/>
            <person name="LaButti K."/>
            <person name="Pangilinan J."/>
            <person name="Lipzen A."/>
            <person name="Riley R."/>
            <person name="Andreopoulos W."/>
            <person name="He G."/>
            <person name="Johnson J."/>
            <person name="Barry K.W."/>
            <person name="Grigoriev I.V."/>
            <person name="Nagy L."/>
            <person name="Hibbett D."/>
            <person name="Henrissat B."/>
            <person name="Matheny P.B."/>
            <person name="Labbe J."/>
            <person name="Martin A.F."/>
        </authorList>
    </citation>
    <scope>NUCLEOTIDE SEQUENCE</scope>
    <source>
        <strain evidence="1">BPL698</strain>
    </source>
</reference>
<evidence type="ECO:0000313" key="1">
    <source>
        <dbReference type="EMBL" id="KAI9439430.1"/>
    </source>
</evidence>
<evidence type="ECO:0000313" key="2">
    <source>
        <dbReference type="Proteomes" id="UP001207468"/>
    </source>
</evidence>
<protein>
    <submittedName>
        <fullName evidence="1">Uncharacterized protein</fullName>
    </submittedName>
</protein>
<name>A0ACC0TS32_9AGAM</name>
<proteinExistence type="predicted"/>
<keyword evidence="2" id="KW-1185">Reference proteome</keyword>
<dbReference type="EMBL" id="JAGFNK010000804">
    <property type="protein sequence ID" value="KAI9439430.1"/>
    <property type="molecule type" value="Genomic_DNA"/>
</dbReference>
<gene>
    <name evidence="1" type="ORF">F5148DRAFT_989195</name>
</gene>
<feature type="non-terminal residue" evidence="1">
    <location>
        <position position="1"/>
    </location>
</feature>